<name>A0ABD2HWF7_HETSC</name>
<organism evidence="9 10">
    <name type="scientific">Heterodera schachtii</name>
    <name type="common">Sugarbeet cyst nematode worm</name>
    <name type="synonym">Tylenchus schachtii</name>
    <dbReference type="NCBI Taxonomy" id="97005"/>
    <lineage>
        <taxon>Eukaryota</taxon>
        <taxon>Metazoa</taxon>
        <taxon>Ecdysozoa</taxon>
        <taxon>Nematoda</taxon>
        <taxon>Chromadorea</taxon>
        <taxon>Rhabditida</taxon>
        <taxon>Tylenchina</taxon>
        <taxon>Tylenchomorpha</taxon>
        <taxon>Tylenchoidea</taxon>
        <taxon>Heteroderidae</taxon>
        <taxon>Heteroderinae</taxon>
        <taxon>Heterodera</taxon>
    </lineage>
</organism>
<dbReference type="PANTHER" id="PTHR11089">
    <property type="entry name" value="GTP-BINDING PROTEIN-RELATED"/>
    <property type="match status" value="1"/>
</dbReference>
<dbReference type="PROSITE" id="PS51721">
    <property type="entry name" value="G_CP"/>
    <property type="match status" value="1"/>
</dbReference>
<protein>
    <recommendedName>
        <fullName evidence="6">Guanine nucleotide-binding protein-like 3 homolog</fullName>
    </recommendedName>
</protein>
<evidence type="ECO:0000313" key="9">
    <source>
        <dbReference type="EMBL" id="KAL3070768.1"/>
    </source>
</evidence>
<proteinExistence type="predicted"/>
<dbReference type="GO" id="GO:0005525">
    <property type="term" value="F:GTP binding"/>
    <property type="evidence" value="ECO:0007669"/>
    <property type="project" value="UniProtKB-KW"/>
</dbReference>
<evidence type="ECO:0000256" key="7">
    <source>
        <dbReference type="SAM" id="MobiDB-lite"/>
    </source>
</evidence>
<feature type="compositionally biased region" description="Basic and acidic residues" evidence="7">
    <location>
        <begin position="68"/>
        <end position="80"/>
    </location>
</feature>
<evidence type="ECO:0000256" key="1">
    <source>
        <dbReference type="ARBA" id="ARBA00004123"/>
    </source>
</evidence>
<dbReference type="InterPro" id="IPR027417">
    <property type="entry name" value="P-loop_NTPase"/>
</dbReference>
<reference evidence="9 10" key="1">
    <citation type="submission" date="2024-10" db="EMBL/GenBank/DDBJ databases">
        <authorList>
            <person name="Kim D."/>
        </authorList>
    </citation>
    <scope>NUCLEOTIDE SEQUENCE [LARGE SCALE GENOMIC DNA]</scope>
    <source>
        <strain evidence="9">Taebaek</strain>
    </source>
</reference>
<feature type="domain" description="CP-type G" evidence="8">
    <location>
        <begin position="162"/>
        <end position="341"/>
    </location>
</feature>
<dbReference type="Gene3D" id="3.40.50.300">
    <property type="entry name" value="P-loop containing nucleotide triphosphate hydrolases"/>
    <property type="match status" value="1"/>
</dbReference>
<comment type="caution">
    <text evidence="9">The sequence shown here is derived from an EMBL/GenBank/DDBJ whole genome shotgun (WGS) entry which is preliminary data.</text>
</comment>
<evidence type="ECO:0000256" key="6">
    <source>
        <dbReference type="ARBA" id="ARBA00069022"/>
    </source>
</evidence>
<dbReference type="InterPro" id="IPR006073">
    <property type="entry name" value="GTP-bd"/>
</dbReference>
<keyword evidence="4" id="KW-0342">GTP-binding</keyword>
<keyword evidence="2" id="KW-0547">Nucleotide-binding</keyword>
<feature type="compositionally biased region" description="Basic and acidic residues" evidence="7">
    <location>
        <begin position="35"/>
        <end position="47"/>
    </location>
</feature>
<gene>
    <name evidence="9" type="ORF">niasHS_016634</name>
</gene>
<dbReference type="InterPro" id="IPR023179">
    <property type="entry name" value="GTP-bd_ortho_bundle_sf"/>
</dbReference>
<accession>A0ABD2HWF7</accession>
<keyword evidence="10" id="KW-1185">Reference proteome</keyword>
<evidence type="ECO:0000259" key="8">
    <source>
        <dbReference type="PROSITE" id="PS51721"/>
    </source>
</evidence>
<evidence type="ECO:0000313" key="10">
    <source>
        <dbReference type="Proteomes" id="UP001620645"/>
    </source>
</evidence>
<feature type="region of interest" description="Disordered" evidence="7">
    <location>
        <begin position="20"/>
        <end position="51"/>
    </location>
</feature>
<dbReference type="AlphaFoldDB" id="A0ABD2HWF7"/>
<evidence type="ECO:0000256" key="3">
    <source>
        <dbReference type="ARBA" id="ARBA00023054"/>
    </source>
</evidence>
<evidence type="ECO:0000256" key="2">
    <source>
        <dbReference type="ARBA" id="ARBA00022741"/>
    </source>
</evidence>
<dbReference type="FunFam" id="3.40.50.300:FF:000493">
    <property type="entry name" value="Guanine nucleotide-binding protein-like 3-like protein"/>
    <property type="match status" value="1"/>
</dbReference>
<dbReference type="Pfam" id="PF08701">
    <property type="entry name" value="GN3L_Grn1"/>
    <property type="match status" value="1"/>
</dbReference>
<dbReference type="SUPFAM" id="SSF52540">
    <property type="entry name" value="P-loop containing nucleoside triphosphate hydrolases"/>
    <property type="match status" value="2"/>
</dbReference>
<dbReference type="FunFam" id="1.10.1580.10:FF:000002">
    <property type="entry name" value="Guanine nucleotide-binding protein-like 3 (nucleolar)-like"/>
    <property type="match status" value="1"/>
</dbReference>
<dbReference type="PANTHER" id="PTHR11089:SF30">
    <property type="entry name" value="GUANINE NUCLEOTIDE-BINDING PROTEIN-LIKE 3 HOMOLOG"/>
    <property type="match status" value="1"/>
</dbReference>
<feature type="compositionally biased region" description="Basic residues" evidence="7">
    <location>
        <begin position="20"/>
        <end position="34"/>
    </location>
</feature>
<comment type="subcellular location">
    <subcellularLocation>
        <location evidence="1">Nucleus</location>
    </subcellularLocation>
</comment>
<dbReference type="EMBL" id="JBICCN010000405">
    <property type="protein sequence ID" value="KAL3070768.1"/>
    <property type="molecule type" value="Genomic_DNA"/>
</dbReference>
<keyword evidence="5" id="KW-0539">Nucleus</keyword>
<dbReference type="Pfam" id="PF01926">
    <property type="entry name" value="MMR_HSR1"/>
    <property type="match status" value="1"/>
</dbReference>
<evidence type="ECO:0000256" key="5">
    <source>
        <dbReference type="ARBA" id="ARBA00023242"/>
    </source>
</evidence>
<dbReference type="InterPro" id="IPR050755">
    <property type="entry name" value="TRAFAC_YlqF/YawG_RiboMat"/>
</dbReference>
<feature type="region of interest" description="Disordered" evidence="7">
    <location>
        <begin position="68"/>
        <end position="92"/>
    </location>
</feature>
<keyword evidence="3" id="KW-0175">Coiled coil</keyword>
<dbReference type="Gene3D" id="1.10.1580.10">
    <property type="match status" value="1"/>
</dbReference>
<dbReference type="GO" id="GO:0005730">
    <property type="term" value="C:nucleolus"/>
    <property type="evidence" value="ECO:0007669"/>
    <property type="project" value="UniProtKB-ARBA"/>
</dbReference>
<evidence type="ECO:0000256" key="4">
    <source>
        <dbReference type="ARBA" id="ARBA00023134"/>
    </source>
</evidence>
<dbReference type="InterPro" id="IPR030378">
    <property type="entry name" value="G_CP_dom"/>
</dbReference>
<dbReference type="CDD" id="cd04178">
    <property type="entry name" value="Nucleostemin_like"/>
    <property type="match status" value="1"/>
</dbReference>
<dbReference type="InterPro" id="IPR014813">
    <property type="entry name" value="Gnl3_N_dom"/>
</dbReference>
<sequence>MAKYCLKKQSKRLTCKKKFKIQRKVREHSRKLKKMSKESERKKKTEKQISVPSKCPFKEEILMEAEQKRTEAKEMEQERKARQKAAKKAGGGVVKKQSKKVVTANALSSIEALAKRVANDEDNFNANQFLVDSLPEVPGATTENSDTKAGARANAKSVRSFAAEVRRTIENADIVIEVLDARDPLGSRSAQIEQLVLDSGKRLVLLLNKIDLVPRDNLLKWLAHLRRQLPTIAFKASTQQQNQKLGQYQSANLSGTFSAKCIGADLVMKLLANYCRNKNIKTSIRVGIVGFPNVGKSSVINSLKRRKCCQTGAMPGLTRQVQEVELDKHIRLIDSPGVVLAPRGTQLDDVAELSLRNVVRVEGLADPVTPVSAILRRCSVKTLMLHYGIAEFADCDQFLAHLSRRFGRLKKGGRPDHNAAARQVLTDWNSGKLRYYTEPPEEGKQIGTNSAAAGGQLDASPPEFVAQFAKEFDLDALDQDIRVLVDEMPKDVMAVDTLYDAASDSSAALQKSAAQCQKSGTVVVVASTKPAEESEEANANEMDMATTVPAVVAPPLLLPDSLSVGDGNVQLNSAIRKAVKRNKKHKHKMAKRADKLAGQLNEQMEF</sequence>
<dbReference type="Proteomes" id="UP001620645">
    <property type="component" value="Unassembled WGS sequence"/>
</dbReference>